<reference evidence="3" key="2">
    <citation type="submission" date="2023-01" db="EMBL/GenBank/DDBJ databases">
        <authorList>
            <person name="Sun Q."/>
            <person name="Evtushenko L."/>
        </authorList>
    </citation>
    <scope>NUCLEOTIDE SEQUENCE</scope>
    <source>
        <strain evidence="3">VKM Ac-1069</strain>
    </source>
</reference>
<evidence type="ECO:0000256" key="2">
    <source>
        <dbReference type="SAM" id="SignalP"/>
    </source>
</evidence>
<comment type="caution">
    <text evidence="3">The sequence shown here is derived from an EMBL/GenBank/DDBJ whole genome shotgun (WGS) entry which is preliminary data.</text>
</comment>
<keyword evidence="2" id="KW-0732">Signal</keyword>
<protein>
    <submittedName>
        <fullName evidence="3">Uncharacterized protein</fullName>
    </submittedName>
</protein>
<organism evidence="3 4">
    <name type="scientific">Pseudonocardia halophobica</name>
    <dbReference type="NCBI Taxonomy" id="29401"/>
    <lineage>
        <taxon>Bacteria</taxon>
        <taxon>Bacillati</taxon>
        <taxon>Actinomycetota</taxon>
        <taxon>Actinomycetes</taxon>
        <taxon>Pseudonocardiales</taxon>
        <taxon>Pseudonocardiaceae</taxon>
        <taxon>Pseudonocardia</taxon>
    </lineage>
</organism>
<name>A0A9W6NZD1_9PSEU</name>
<accession>A0A9W6NZD1</accession>
<feature type="signal peptide" evidence="2">
    <location>
        <begin position="1"/>
        <end position="27"/>
    </location>
</feature>
<keyword evidence="4" id="KW-1185">Reference proteome</keyword>
<dbReference type="EMBL" id="BSFQ01000036">
    <property type="protein sequence ID" value="GLL14758.1"/>
    <property type="molecule type" value="Genomic_DNA"/>
</dbReference>
<gene>
    <name evidence="3" type="ORF">GCM10017577_59060</name>
</gene>
<evidence type="ECO:0000313" key="4">
    <source>
        <dbReference type="Proteomes" id="UP001143463"/>
    </source>
</evidence>
<evidence type="ECO:0000313" key="3">
    <source>
        <dbReference type="EMBL" id="GLL14758.1"/>
    </source>
</evidence>
<feature type="chain" id="PRO_5040913366" evidence="2">
    <location>
        <begin position="28"/>
        <end position="147"/>
    </location>
</feature>
<evidence type="ECO:0000256" key="1">
    <source>
        <dbReference type="SAM" id="MobiDB-lite"/>
    </source>
</evidence>
<dbReference type="Proteomes" id="UP001143463">
    <property type="component" value="Unassembled WGS sequence"/>
</dbReference>
<sequence length="147" mass="15024">MRRTALALAVIALVATGGVAAATAASAAPTNDPAVAHGYYLAQNGTAWDGSWSPQSDTLVDPKVGHCYDLTSLATGPGADWTESVNRTDKVALLSAKTCAQQQEDAENTSGEAAAAAHQAARWTSPDSVSPGSGDYTFRSVSFANVP</sequence>
<proteinExistence type="predicted"/>
<dbReference type="AlphaFoldDB" id="A0A9W6NZD1"/>
<feature type="region of interest" description="Disordered" evidence="1">
    <location>
        <begin position="102"/>
        <end position="135"/>
    </location>
</feature>
<feature type="compositionally biased region" description="Polar residues" evidence="1">
    <location>
        <begin position="102"/>
        <end position="111"/>
    </location>
</feature>
<dbReference type="RefSeq" id="WP_037049215.1">
    <property type="nucleotide sequence ID" value="NZ_BAAAUZ010000005.1"/>
</dbReference>
<reference evidence="3" key="1">
    <citation type="journal article" date="2014" name="Int. J. Syst. Evol. Microbiol.">
        <title>Complete genome sequence of Corynebacterium casei LMG S-19264T (=DSM 44701T), isolated from a smear-ripened cheese.</title>
        <authorList>
            <consortium name="US DOE Joint Genome Institute (JGI-PGF)"/>
            <person name="Walter F."/>
            <person name="Albersmeier A."/>
            <person name="Kalinowski J."/>
            <person name="Ruckert C."/>
        </authorList>
    </citation>
    <scope>NUCLEOTIDE SEQUENCE</scope>
    <source>
        <strain evidence="3">VKM Ac-1069</strain>
    </source>
</reference>